<dbReference type="GO" id="GO:0004190">
    <property type="term" value="F:aspartic-type endopeptidase activity"/>
    <property type="evidence" value="ECO:0007669"/>
    <property type="project" value="InterPro"/>
</dbReference>
<protein>
    <recommendedName>
        <fullName evidence="3">Peptidase A2 domain-containing protein</fullName>
    </recommendedName>
</protein>
<dbReference type="HOGENOM" id="CLU_064729_0_0_10"/>
<evidence type="ECO:0000313" key="1">
    <source>
        <dbReference type="EMBL" id="ABC44597.1"/>
    </source>
</evidence>
<dbReference type="KEGG" id="sru:SRU_0155"/>
<dbReference type="OrthoDB" id="2987847at2"/>
<sequence length="365" mass="40097">MPNRGSRCRGSFPRRRASRTALHDRTLLIALVHATVRCFSVSFPRRPVAILAFGLLAGLLGAKTSFAQSPPGGRVLPADFVQHRIYVTAVTTEGDSLRMLTDTGGGTAVVLSSPAVRRTGRPVIDTLQGRRPMQVVPVPVFRTEGPVPQTRAERAIIAPSRRAQLVGYDDGRLGMHWFAGRIWTFDYGDETLRLHDTADELSFAPDHTVDLAFRTDSTGTRVGHHPRVEASIDGTTRSFLFDTGATTVLTDSAQGRLDAPRRIASGFIRASLFERWTNKHPDWTVVEGASPALGGSPLIRVPEVEIAGHTAGPVWFERRPDRTIQKTLAGSMDRRVAGALGGSLFRHFRITVDYPNARAYFQRLD</sequence>
<dbReference type="eggNOG" id="ENOG5032WZ8">
    <property type="taxonomic scope" value="Bacteria"/>
</dbReference>
<gene>
    <name evidence="1" type="ordered locus">SRU_0155</name>
</gene>
<organism evidence="1 2">
    <name type="scientific">Salinibacter ruber (strain DSM 13855 / M31)</name>
    <dbReference type="NCBI Taxonomy" id="309807"/>
    <lineage>
        <taxon>Bacteria</taxon>
        <taxon>Pseudomonadati</taxon>
        <taxon>Rhodothermota</taxon>
        <taxon>Rhodothermia</taxon>
        <taxon>Rhodothermales</taxon>
        <taxon>Salinibacteraceae</taxon>
        <taxon>Salinibacter</taxon>
    </lineage>
</organism>
<name>Q2S673_SALRD</name>
<dbReference type="Proteomes" id="UP000008674">
    <property type="component" value="Chromosome"/>
</dbReference>
<evidence type="ECO:0000313" key="2">
    <source>
        <dbReference type="Proteomes" id="UP000008674"/>
    </source>
</evidence>
<evidence type="ECO:0008006" key="3">
    <source>
        <dbReference type="Google" id="ProtNLM"/>
    </source>
</evidence>
<dbReference type="InterPro" id="IPR021109">
    <property type="entry name" value="Peptidase_aspartic_dom_sf"/>
</dbReference>
<dbReference type="EMBL" id="CP000159">
    <property type="protein sequence ID" value="ABC44597.1"/>
    <property type="molecule type" value="Genomic_DNA"/>
</dbReference>
<dbReference type="EnsemblBacteria" id="ABC44597">
    <property type="protein sequence ID" value="ABC44597"/>
    <property type="gene ID" value="SRU_0155"/>
</dbReference>
<dbReference type="Gene3D" id="2.40.70.10">
    <property type="entry name" value="Acid Proteases"/>
    <property type="match status" value="1"/>
</dbReference>
<keyword evidence="2" id="KW-1185">Reference proteome</keyword>
<dbReference type="InterPro" id="IPR001969">
    <property type="entry name" value="Aspartic_peptidase_AS"/>
</dbReference>
<accession>Q2S673</accession>
<proteinExistence type="predicted"/>
<dbReference type="AlphaFoldDB" id="Q2S673"/>
<dbReference type="PROSITE" id="PS00141">
    <property type="entry name" value="ASP_PROTEASE"/>
    <property type="match status" value="1"/>
</dbReference>
<reference evidence="1 2" key="1">
    <citation type="journal article" date="2005" name="Proc. Natl. Acad. Sci. U.S.A.">
        <title>The genome of Salinibacter ruber: convergence and gene exchange among hyperhalophilic bacteria and archaea.</title>
        <authorList>
            <person name="Mongodin E.F."/>
            <person name="Nelson K.E."/>
            <person name="Daugherty S."/>
            <person name="Deboy R.T."/>
            <person name="Wister J."/>
            <person name="Khouri H."/>
            <person name="Weidman J."/>
            <person name="Walsh D.A."/>
            <person name="Papke R.T."/>
            <person name="Sanchez Perez G."/>
            <person name="Sharma A.K."/>
            <person name="Nesbo C.L."/>
            <person name="MacLeod D."/>
            <person name="Bapteste E."/>
            <person name="Doolittle W.F."/>
            <person name="Charlebois R.L."/>
            <person name="Legault B."/>
            <person name="Rodriguez-Valera F."/>
        </authorList>
    </citation>
    <scope>NUCLEOTIDE SEQUENCE [LARGE SCALE GENOMIC DNA]</scope>
    <source>
        <strain evidence="2">DSM 13855 / CECT 5946 / M31</strain>
    </source>
</reference>
<dbReference type="GO" id="GO:0006508">
    <property type="term" value="P:proteolysis"/>
    <property type="evidence" value="ECO:0007669"/>
    <property type="project" value="InterPro"/>
</dbReference>